<dbReference type="PANTHER" id="PTHR33018:SF34">
    <property type="entry name" value="OS02G0472350 PROTEIN"/>
    <property type="match status" value="1"/>
</dbReference>
<organism evidence="3 4">
    <name type="scientific">Eleusine coracana subsp. coracana</name>
    <dbReference type="NCBI Taxonomy" id="191504"/>
    <lineage>
        <taxon>Eukaryota</taxon>
        <taxon>Viridiplantae</taxon>
        <taxon>Streptophyta</taxon>
        <taxon>Embryophyta</taxon>
        <taxon>Tracheophyta</taxon>
        <taxon>Spermatophyta</taxon>
        <taxon>Magnoliopsida</taxon>
        <taxon>Liliopsida</taxon>
        <taxon>Poales</taxon>
        <taxon>Poaceae</taxon>
        <taxon>PACMAD clade</taxon>
        <taxon>Chloridoideae</taxon>
        <taxon>Cynodonteae</taxon>
        <taxon>Eleusininae</taxon>
        <taxon>Eleusine</taxon>
    </lineage>
</organism>
<feature type="domain" description="DUF8039" evidence="2">
    <location>
        <begin position="117"/>
        <end position="208"/>
    </location>
</feature>
<feature type="region of interest" description="Disordered" evidence="1">
    <location>
        <begin position="212"/>
        <end position="269"/>
    </location>
</feature>
<accession>A0AAV5F9A6</accession>
<dbReference type="InterPro" id="IPR058352">
    <property type="entry name" value="DUF8039"/>
</dbReference>
<reference evidence="3" key="2">
    <citation type="submission" date="2021-12" db="EMBL/GenBank/DDBJ databases">
        <title>Resequencing data analysis of finger millet.</title>
        <authorList>
            <person name="Hatakeyama M."/>
            <person name="Aluri S."/>
            <person name="Balachadran M.T."/>
            <person name="Sivarajan S.R."/>
            <person name="Poveda L."/>
            <person name="Shimizu-Inatsugi R."/>
            <person name="Schlapbach R."/>
            <person name="Sreeman S.M."/>
            <person name="Shimizu K.K."/>
        </authorList>
    </citation>
    <scope>NUCLEOTIDE SEQUENCE</scope>
</reference>
<gene>
    <name evidence="3" type="primary">gb19859</name>
    <name evidence="3" type="ORF">PR202_gb19859</name>
</gene>
<protein>
    <recommendedName>
        <fullName evidence="2">DUF8039 domain-containing protein</fullName>
    </recommendedName>
</protein>
<dbReference type="AlphaFoldDB" id="A0AAV5F9A6"/>
<proteinExistence type="predicted"/>
<dbReference type="EMBL" id="BQKI01000082">
    <property type="protein sequence ID" value="GJN31459.1"/>
    <property type="molecule type" value="Genomic_DNA"/>
</dbReference>
<dbReference type="PANTHER" id="PTHR33018">
    <property type="entry name" value="OS10G0338966 PROTEIN-RELATED"/>
    <property type="match status" value="1"/>
</dbReference>
<dbReference type="Proteomes" id="UP001054889">
    <property type="component" value="Unassembled WGS sequence"/>
</dbReference>
<sequence length="293" mass="32350">MKDQANIEKNQKIRILHYQRNIDWGARILILCLKMRYLGPRRSAHRLFAAEAVTNEALEQQVEEVPAQVATQKRKRGQRSTNKAEGIYEVTALDPKMENRLNPLVSTLMAELLRQSETDDITEDTPSELHVPFGYKGKTMKVALGTAFLGETLHNRDIPPGYVRVIVSKIVPGYEDNKIECPISEAGIETRQDALGSFIIWKHREVVLSPRVSPPPLSGHGSFHASQPANTGGQSSPMSAAASGNKPQSPHAEADSTHSPIIYSDNEPFPQSVQPREIIQVEPPSIAAVAVQV</sequence>
<reference evidence="3" key="1">
    <citation type="journal article" date="2018" name="DNA Res.">
        <title>Multiple hybrid de novo genome assembly of finger millet, an orphan allotetraploid crop.</title>
        <authorList>
            <person name="Hatakeyama M."/>
            <person name="Aluri S."/>
            <person name="Balachadran M.T."/>
            <person name="Sivarajan S.R."/>
            <person name="Patrignani A."/>
            <person name="Gruter S."/>
            <person name="Poveda L."/>
            <person name="Shimizu-Inatsugi R."/>
            <person name="Baeten J."/>
            <person name="Francoijs K.J."/>
            <person name="Nataraja K.N."/>
            <person name="Reddy Y.A.N."/>
            <person name="Phadnis S."/>
            <person name="Ravikumar R.L."/>
            <person name="Schlapbach R."/>
            <person name="Sreeman S.M."/>
            <person name="Shimizu K.K."/>
        </authorList>
    </citation>
    <scope>NUCLEOTIDE SEQUENCE</scope>
</reference>
<evidence type="ECO:0000313" key="3">
    <source>
        <dbReference type="EMBL" id="GJN31459.1"/>
    </source>
</evidence>
<comment type="caution">
    <text evidence="3">The sequence shown here is derived from an EMBL/GenBank/DDBJ whole genome shotgun (WGS) entry which is preliminary data.</text>
</comment>
<evidence type="ECO:0000313" key="4">
    <source>
        <dbReference type="Proteomes" id="UP001054889"/>
    </source>
</evidence>
<evidence type="ECO:0000256" key="1">
    <source>
        <dbReference type="SAM" id="MobiDB-lite"/>
    </source>
</evidence>
<evidence type="ECO:0000259" key="2">
    <source>
        <dbReference type="Pfam" id="PF26133"/>
    </source>
</evidence>
<dbReference type="Pfam" id="PF26133">
    <property type="entry name" value="DUF8039"/>
    <property type="match status" value="1"/>
</dbReference>
<name>A0AAV5F9A6_ELECO</name>
<keyword evidence="4" id="KW-1185">Reference proteome</keyword>
<feature type="compositionally biased region" description="Polar residues" evidence="1">
    <location>
        <begin position="224"/>
        <end position="238"/>
    </location>
</feature>